<dbReference type="PANTHER" id="PTHR24198:SF165">
    <property type="entry name" value="ANKYRIN REPEAT-CONTAINING PROTEIN-RELATED"/>
    <property type="match status" value="1"/>
</dbReference>
<dbReference type="AlphaFoldDB" id="E9FDN3"/>
<dbReference type="HOGENOM" id="CLU_000288_34_1_1"/>
<dbReference type="PROSITE" id="PS50297">
    <property type="entry name" value="ANK_REP_REGION"/>
    <property type="match status" value="1"/>
</dbReference>
<dbReference type="Pfam" id="PF12796">
    <property type="entry name" value="Ank_2"/>
    <property type="match status" value="3"/>
</dbReference>
<dbReference type="InterPro" id="IPR002110">
    <property type="entry name" value="Ankyrin_rpt"/>
</dbReference>
<dbReference type="InterPro" id="IPR029058">
    <property type="entry name" value="AB_hydrolase_fold"/>
</dbReference>
<dbReference type="OrthoDB" id="4960462at2759"/>
<protein>
    <submittedName>
        <fullName evidence="6">Ankyrin repeat-containing protein</fullName>
    </submittedName>
</protein>
<dbReference type="GeneID" id="19264668"/>
<keyword evidence="1" id="KW-0677">Repeat</keyword>
<feature type="region of interest" description="Disordered" evidence="4">
    <location>
        <begin position="1"/>
        <end position="61"/>
    </location>
</feature>
<feature type="compositionally biased region" description="Basic and acidic residues" evidence="4">
    <location>
        <begin position="14"/>
        <end position="24"/>
    </location>
</feature>
<gene>
    <name evidence="6" type="ORF">MAA_10382</name>
</gene>
<proteinExistence type="predicted"/>
<dbReference type="InterPro" id="IPR000073">
    <property type="entry name" value="AB_hydrolase_1"/>
</dbReference>
<evidence type="ECO:0000313" key="6">
    <source>
        <dbReference type="EMBL" id="EFY94146.2"/>
    </source>
</evidence>
<dbReference type="SUPFAM" id="SSF52540">
    <property type="entry name" value="P-loop containing nucleoside triphosphate hydrolases"/>
    <property type="match status" value="1"/>
</dbReference>
<dbReference type="KEGG" id="maj:MAA_10382"/>
<feature type="domain" description="NACHT" evidence="5">
    <location>
        <begin position="387"/>
        <end position="537"/>
    </location>
</feature>
<dbReference type="InterPro" id="IPR027417">
    <property type="entry name" value="P-loop_NTPase"/>
</dbReference>
<dbReference type="InterPro" id="IPR007111">
    <property type="entry name" value="NACHT_NTPase"/>
</dbReference>
<organism evidence="6 7">
    <name type="scientific">Metarhizium robertsii (strain ARSEF 23 / ATCC MYA-3075)</name>
    <name type="common">Metarhizium anisopliae (strain ARSEF 23)</name>
    <dbReference type="NCBI Taxonomy" id="655844"/>
    <lineage>
        <taxon>Eukaryota</taxon>
        <taxon>Fungi</taxon>
        <taxon>Dikarya</taxon>
        <taxon>Ascomycota</taxon>
        <taxon>Pezizomycotina</taxon>
        <taxon>Sordariomycetes</taxon>
        <taxon>Hypocreomycetidae</taxon>
        <taxon>Hypocreales</taxon>
        <taxon>Clavicipitaceae</taxon>
        <taxon>Metarhizium</taxon>
    </lineage>
</organism>
<dbReference type="PROSITE" id="PS50088">
    <property type="entry name" value="ANK_REPEAT"/>
    <property type="match status" value="1"/>
</dbReference>
<dbReference type="SUPFAM" id="SSF48403">
    <property type="entry name" value="Ankyrin repeat"/>
    <property type="match status" value="1"/>
</dbReference>
<keyword evidence="2 3" id="KW-0040">ANK repeat</keyword>
<dbReference type="Pfam" id="PF24883">
    <property type="entry name" value="NPHP3_N"/>
    <property type="match status" value="1"/>
</dbReference>
<name>E9FDN3_METRA</name>
<dbReference type="Proteomes" id="UP000002498">
    <property type="component" value="Unassembled WGS sequence"/>
</dbReference>
<comment type="caution">
    <text evidence="6">The sequence shown here is derived from an EMBL/GenBank/DDBJ whole genome shotgun (WGS) entry which is preliminary data.</text>
</comment>
<dbReference type="Gene3D" id="3.40.50.1820">
    <property type="entry name" value="alpha/beta hydrolase"/>
    <property type="match status" value="1"/>
</dbReference>
<dbReference type="EMBL" id="ADNJ02000035">
    <property type="protein sequence ID" value="EFY94146.2"/>
    <property type="molecule type" value="Genomic_DNA"/>
</dbReference>
<reference evidence="6 7" key="2">
    <citation type="journal article" date="2014" name="Proc. Natl. Acad. Sci. U.S.A.">
        <title>Trajectory and genomic determinants of fungal-pathogen speciation and host adaptation.</title>
        <authorList>
            <person name="Hu X."/>
            <person name="Xiao G."/>
            <person name="Zheng P."/>
            <person name="Shang Y."/>
            <person name="Su Y."/>
            <person name="Zhang X."/>
            <person name="Liu X."/>
            <person name="Zhan S."/>
            <person name="St Leger R.J."/>
            <person name="Wang C."/>
        </authorList>
    </citation>
    <scope>GENOME REANNOTATION</scope>
    <source>
        <strain evidence="7">ARSEF 23 / ATCC MYA-3075</strain>
    </source>
</reference>
<dbReference type="PANTHER" id="PTHR24198">
    <property type="entry name" value="ANKYRIN REPEAT AND PROTEIN KINASE DOMAIN-CONTAINING PROTEIN"/>
    <property type="match status" value="1"/>
</dbReference>
<evidence type="ECO:0000313" key="7">
    <source>
        <dbReference type="Proteomes" id="UP000002498"/>
    </source>
</evidence>
<reference evidence="6 7" key="1">
    <citation type="journal article" date="2011" name="PLoS Genet.">
        <title>Genome sequencing and comparative transcriptomics of the model entomopathogenic fungi Metarhizium anisopliae and M. acridum.</title>
        <authorList>
            <person name="Gao Q."/>
            <person name="Jin K."/>
            <person name="Ying S.H."/>
            <person name="Zhang Y."/>
            <person name="Xiao G."/>
            <person name="Shang Y."/>
            <person name="Duan Z."/>
            <person name="Hu X."/>
            <person name="Xie X.Q."/>
            <person name="Zhou G."/>
            <person name="Peng G."/>
            <person name="Luo Z."/>
            <person name="Huang W."/>
            <person name="Wang B."/>
            <person name="Fang W."/>
            <person name="Wang S."/>
            <person name="Zhong Y."/>
            <person name="Ma L.J."/>
            <person name="St Leger R.J."/>
            <person name="Zhao G.P."/>
            <person name="Pei Y."/>
            <person name="Feng M.G."/>
            <person name="Xia Y."/>
            <person name="Wang C."/>
        </authorList>
    </citation>
    <scope>NUCLEOTIDE SEQUENCE [LARGE SCALE GENOMIC DNA]</scope>
    <source>
        <strain evidence="7">ARSEF 23 / ATCC MYA-3075</strain>
    </source>
</reference>
<dbReference type="Gene3D" id="1.25.40.20">
    <property type="entry name" value="Ankyrin repeat-containing domain"/>
    <property type="match status" value="1"/>
</dbReference>
<dbReference type="RefSeq" id="XP_007826571.2">
    <property type="nucleotide sequence ID" value="XM_007828380.2"/>
</dbReference>
<dbReference type="InterPro" id="IPR056884">
    <property type="entry name" value="NPHP3-like_N"/>
</dbReference>
<evidence type="ECO:0000256" key="2">
    <source>
        <dbReference type="ARBA" id="ARBA00023043"/>
    </source>
</evidence>
<evidence type="ECO:0000256" key="4">
    <source>
        <dbReference type="SAM" id="MobiDB-lite"/>
    </source>
</evidence>
<dbReference type="Pfam" id="PF12697">
    <property type="entry name" value="Abhydrolase_6"/>
    <property type="match status" value="1"/>
</dbReference>
<dbReference type="PROSITE" id="PS50837">
    <property type="entry name" value="NACHT"/>
    <property type="match status" value="1"/>
</dbReference>
<dbReference type="InterPro" id="IPR036770">
    <property type="entry name" value="Ankyrin_rpt-contain_sf"/>
</dbReference>
<evidence type="ECO:0000259" key="5">
    <source>
        <dbReference type="PROSITE" id="PS50837"/>
    </source>
</evidence>
<feature type="repeat" description="ANK" evidence="3">
    <location>
        <begin position="1184"/>
        <end position="1216"/>
    </location>
</feature>
<sequence>MLERLGRIKSKVLRRTDSPGRAESEPETPQIPEPHPQGLHKLFPEDENQPGSPGPQGPQKYPVDIIAVHGLNGGSYSTWTHKPDKTLWLRDLLPGFLPGCRVYTYGYPSQIFSESFGRVHDFARRLLIEIRDLQDGSTTRPRPIIFVCHSLGGIVFKQALVLAHQDDKLYGQVLKSVVGVAFLATPHRGSDVAKFGNVVGTIINTFMATATSGARPRAVRTDLLHHLRPHSDGLQDLNEAARGRLQSLAVVSFYELNPTSPLSSLIVDRTSATIGIAHEEVFPMYEDHTSISRFPGDTKSYKMIASAIRRMAAQSADTSHSLGRVSTHSSNRTLSEVERACVKLLHQNRRLDQDDDKSRPPKPLPGTCQWIRSHESFVSFLGKGGNALLWLTGHPGCGKTMLSFSLYRYFEEHYANVKSVNVLIYFCSSTYSKQTDAREVLIGLIFQIISRHRSMISHVRRVFEVQGQSMMESFSSLWNIFLGIVKDPKAGTLYIILDALDECEKQSCKRLIAAISEILEESVRSNTRVKFLITSRPFLHETYARSNRALQQQISIDNGQTGYVEDLERYIQQRVEEISINRKYPSHVRDYLLETMRAKADRTFLWIHMVLASVEESLLSSISDFRGIISSIPDELADTYMRYLSAISSKHQHQAAHFIKLLLASSRPLELDELNIAFTIKDSHGTAEDVELDAQTAFSHTVQGILGPLARVHGSQISLVHQSLKEFLLGTAEKPRSFCATHAVNTKGSALQLASACIQYLRLDDFGNDLFSSDVVPNLHDELPVGDSGGTFWDEGPTLDSDLLFLDPDVLHPKICDSITSKYGFYSYASLHWAEHFALCEESASDMLRDAATELLDVKKASCRNWLQFYRTKSVDFLDDGFIDQHPIVLAAYFNLQTALKDLLGSGNTPLAVKNRGLFWACRLGHGSVVTTLLTAGADPNSREVQQQSALTVASQHGHLECVMTVMALERTDINAGGRRGRNALSFACGNGHESIVKKLLARKDCNADHMDDSKATPFFWAVGGGHHSIISTLARHPAVNINHQDKNGRTAVSWAAGDGMDDTLKLLLKIPGIDVNLQDTKGKSPLSWAADYGCANTVAVLLESTAVDILSVDETGRNAISWAAGGGHYDCLVKLLGKRKVGADVEDTAGWTPLAWAIHKDSPKTIHTLISDGGVDIERMDRSGRTALNWAVEYGHAPVVQVLLQAGASPDSRGNGGGSAIRTAIRFGRNDLLDMLKKYSIEWETD</sequence>
<evidence type="ECO:0000256" key="3">
    <source>
        <dbReference type="PROSITE-ProRule" id="PRU00023"/>
    </source>
</evidence>
<dbReference type="SUPFAM" id="SSF53474">
    <property type="entry name" value="alpha/beta-Hydrolases"/>
    <property type="match status" value="1"/>
</dbReference>
<evidence type="ECO:0000256" key="1">
    <source>
        <dbReference type="ARBA" id="ARBA00022737"/>
    </source>
</evidence>
<accession>E9FDN3</accession>
<dbReference type="SMART" id="SM00248">
    <property type="entry name" value="ANK"/>
    <property type="match status" value="9"/>
</dbReference>
<keyword evidence="7" id="KW-1185">Reference proteome</keyword>
<dbReference type="Gene3D" id="3.40.50.300">
    <property type="entry name" value="P-loop containing nucleotide triphosphate hydrolases"/>
    <property type="match status" value="1"/>
</dbReference>